<keyword evidence="7 8" id="KW-0472">Membrane</keyword>
<dbReference type="PANTHER" id="PTHR30614">
    <property type="entry name" value="MEMBRANE COMPONENT OF AMINO ACID ABC TRANSPORTER"/>
    <property type="match status" value="1"/>
</dbReference>
<evidence type="ECO:0000259" key="9">
    <source>
        <dbReference type="PROSITE" id="PS50928"/>
    </source>
</evidence>
<dbReference type="Pfam" id="PF00528">
    <property type="entry name" value="BPD_transp_1"/>
    <property type="match status" value="1"/>
</dbReference>
<dbReference type="GO" id="GO:0022857">
    <property type="term" value="F:transmembrane transporter activity"/>
    <property type="evidence" value="ECO:0007669"/>
    <property type="project" value="InterPro"/>
</dbReference>
<dbReference type="InterPro" id="IPR035906">
    <property type="entry name" value="MetI-like_sf"/>
</dbReference>
<dbReference type="PANTHER" id="PTHR30614:SF0">
    <property type="entry name" value="L-CYSTINE TRANSPORT SYSTEM PERMEASE PROTEIN TCYL"/>
    <property type="match status" value="1"/>
</dbReference>
<comment type="subcellular location">
    <subcellularLocation>
        <location evidence="1">Cell membrane</location>
        <topology evidence="1">Multi-pass membrane protein</topology>
    </subcellularLocation>
</comment>
<dbReference type="SUPFAM" id="SSF161098">
    <property type="entry name" value="MetI-like"/>
    <property type="match status" value="1"/>
</dbReference>
<keyword evidence="5" id="KW-0029">Amino-acid transport</keyword>
<evidence type="ECO:0000256" key="5">
    <source>
        <dbReference type="ARBA" id="ARBA00022970"/>
    </source>
</evidence>
<keyword evidence="3" id="KW-1003">Cell membrane</keyword>
<protein>
    <submittedName>
        <fullName evidence="10">ABC transporter, permease protein (Cluster 3, basic aa/glutamine/opines)</fullName>
    </submittedName>
</protein>
<dbReference type="CDD" id="cd06261">
    <property type="entry name" value="TM_PBP2"/>
    <property type="match status" value="1"/>
</dbReference>
<feature type="transmembrane region" description="Helical" evidence="8">
    <location>
        <begin position="129"/>
        <end position="152"/>
    </location>
</feature>
<evidence type="ECO:0000256" key="6">
    <source>
        <dbReference type="ARBA" id="ARBA00022989"/>
    </source>
</evidence>
<dbReference type="GO" id="GO:0043190">
    <property type="term" value="C:ATP-binding cassette (ABC) transporter complex"/>
    <property type="evidence" value="ECO:0007669"/>
    <property type="project" value="InterPro"/>
</dbReference>
<keyword evidence="6 8" id="KW-1133">Transmembrane helix</keyword>
<dbReference type="InterPro" id="IPR043429">
    <property type="entry name" value="ArtM/GltK/GlnP/TcyL/YhdX-like"/>
</dbReference>
<feature type="transmembrane region" description="Helical" evidence="8">
    <location>
        <begin position="98"/>
        <end position="117"/>
    </location>
</feature>
<dbReference type="AlphaFoldDB" id="A0A3B0SW41"/>
<evidence type="ECO:0000313" key="10">
    <source>
        <dbReference type="EMBL" id="VAW06542.1"/>
    </source>
</evidence>
<accession>A0A3B0SW41</accession>
<evidence type="ECO:0000256" key="3">
    <source>
        <dbReference type="ARBA" id="ARBA00022475"/>
    </source>
</evidence>
<evidence type="ECO:0000256" key="8">
    <source>
        <dbReference type="SAM" id="Phobius"/>
    </source>
</evidence>
<sequence length="299" mass="32723">MTDTDDREPAEAIELPAGSRFVSPGSPGLFNGLFGQSGSKGALVAFASTVLFLVVAAVVILNSEAWPKVQNQFLNWEHFKASFPAILGAFWLDMQMFAVAEVLILAFALLVAVLRVLRGPAFFPLRVLSTIYIDLFRGVPLLLVIFLLGFGVPALDLPGVPKSPMFWGIVSLVLSYSAYTAEVYRSGLESVHESQRAAARALGLTQWQALRFAILPQAIRNVIPALLNGLVSLQKDVALISVLGLREAVREAEIYKARTFNYTSLLVAAILFLIVSVPVARFADWYTARDRRARTKGLQ</sequence>
<keyword evidence="2" id="KW-0813">Transport</keyword>
<reference evidence="10" key="1">
    <citation type="submission" date="2018-06" db="EMBL/GenBank/DDBJ databases">
        <authorList>
            <person name="Zhirakovskaya E."/>
        </authorList>
    </citation>
    <scope>NUCLEOTIDE SEQUENCE</scope>
</reference>
<evidence type="ECO:0000256" key="4">
    <source>
        <dbReference type="ARBA" id="ARBA00022692"/>
    </source>
</evidence>
<name>A0A3B0SW41_9ZZZZ</name>
<proteinExistence type="predicted"/>
<dbReference type="NCBIfam" id="TIGR01726">
    <property type="entry name" value="HEQRo_perm_3TM"/>
    <property type="match status" value="1"/>
</dbReference>
<evidence type="ECO:0000256" key="7">
    <source>
        <dbReference type="ARBA" id="ARBA00023136"/>
    </source>
</evidence>
<dbReference type="GO" id="GO:0006865">
    <property type="term" value="P:amino acid transport"/>
    <property type="evidence" value="ECO:0007669"/>
    <property type="project" value="UniProtKB-KW"/>
</dbReference>
<gene>
    <name evidence="10" type="ORF">MNBD_ACTINO02-479</name>
</gene>
<dbReference type="EMBL" id="UOEK01000357">
    <property type="protein sequence ID" value="VAW06542.1"/>
    <property type="molecule type" value="Genomic_DNA"/>
</dbReference>
<keyword evidence="4 8" id="KW-0812">Transmembrane</keyword>
<organism evidence="10">
    <name type="scientific">hydrothermal vent metagenome</name>
    <dbReference type="NCBI Taxonomy" id="652676"/>
    <lineage>
        <taxon>unclassified sequences</taxon>
        <taxon>metagenomes</taxon>
        <taxon>ecological metagenomes</taxon>
    </lineage>
</organism>
<feature type="transmembrane region" description="Helical" evidence="8">
    <location>
        <begin position="41"/>
        <end position="61"/>
    </location>
</feature>
<dbReference type="InterPro" id="IPR010065">
    <property type="entry name" value="AA_ABC_transptr_permease_3TM"/>
</dbReference>
<dbReference type="PROSITE" id="PS50928">
    <property type="entry name" value="ABC_TM1"/>
    <property type="match status" value="1"/>
</dbReference>
<feature type="domain" description="ABC transmembrane type-1" evidence="9">
    <location>
        <begin position="90"/>
        <end position="283"/>
    </location>
</feature>
<dbReference type="Gene3D" id="1.10.3720.10">
    <property type="entry name" value="MetI-like"/>
    <property type="match status" value="1"/>
</dbReference>
<dbReference type="InterPro" id="IPR000515">
    <property type="entry name" value="MetI-like"/>
</dbReference>
<evidence type="ECO:0000256" key="2">
    <source>
        <dbReference type="ARBA" id="ARBA00022448"/>
    </source>
</evidence>
<feature type="transmembrane region" description="Helical" evidence="8">
    <location>
        <begin position="164"/>
        <end position="184"/>
    </location>
</feature>
<feature type="transmembrane region" description="Helical" evidence="8">
    <location>
        <begin position="260"/>
        <end position="280"/>
    </location>
</feature>
<evidence type="ECO:0000256" key="1">
    <source>
        <dbReference type="ARBA" id="ARBA00004651"/>
    </source>
</evidence>